<dbReference type="InterPro" id="IPR000504">
    <property type="entry name" value="RRM_dom"/>
</dbReference>
<dbReference type="OMA" id="SEFSHEK"/>
<dbReference type="GeneID" id="110253684"/>
<dbReference type="Pfam" id="PF00076">
    <property type="entry name" value="RRM_1"/>
    <property type="match status" value="2"/>
</dbReference>
<evidence type="ECO:0000313" key="5">
    <source>
        <dbReference type="EnsemblMetazoa" id="XP_028519368.1"/>
    </source>
</evidence>
<feature type="domain" description="RRM" evidence="4">
    <location>
        <begin position="104"/>
        <end position="184"/>
    </location>
</feature>
<keyword evidence="2 3" id="KW-0694">RNA-binding</keyword>
<evidence type="ECO:0000259" key="4">
    <source>
        <dbReference type="PROSITE" id="PS50102"/>
    </source>
</evidence>
<dbReference type="EnsemblMetazoa" id="XM_028663567.1">
    <property type="protein sequence ID" value="XP_028519368.1"/>
    <property type="gene ID" value="LOC110253684"/>
</dbReference>
<dbReference type="PANTHER" id="PTHR48032:SF6">
    <property type="entry name" value="RNA-BINDING (RRM_RBD_RNP MOTIFS) FAMILY PROTEIN"/>
    <property type="match status" value="1"/>
</dbReference>
<reference evidence="5" key="1">
    <citation type="submission" date="2022-11" db="UniProtKB">
        <authorList>
            <consortium name="EnsemblMetazoa"/>
        </authorList>
    </citation>
    <scope>IDENTIFICATION</scope>
</reference>
<evidence type="ECO:0000256" key="1">
    <source>
        <dbReference type="ARBA" id="ARBA00022737"/>
    </source>
</evidence>
<sequence length="283" mass="30957">MDSSPEEKLSKLFVGGLSHDTTKESLKAYFEQYGPVKDCNVVYNPTTKKPRGFGYITFQDHNSAQQVLNIKNENGPHVIDSKQCEVKRAIPRDAKSEFSHEKTDKIFIGGLHEDATQKDVEQVLIEQLGHPPKSISLMLRKEDSSKNRGYCFVELQLTDDADTLYCIKNIDILGKMAEIKKSNPQGRGGVKAADAFKGAAASPAMAGGYHYPSPYGAAAYGGYPPYDPYAGYFYESPMYSGYGYMPSYGANGYSGMGMYNNQSASSFGPSKGGTGAGRGFRPY</sequence>
<dbReference type="GO" id="GO:0006417">
    <property type="term" value="P:regulation of translation"/>
    <property type="evidence" value="ECO:0007669"/>
    <property type="project" value="TreeGrafter"/>
</dbReference>
<dbReference type="OrthoDB" id="1875751at2759"/>
<dbReference type="KEGG" id="epa:110253684"/>
<dbReference type="GO" id="GO:0003729">
    <property type="term" value="F:mRNA binding"/>
    <property type="evidence" value="ECO:0007669"/>
    <property type="project" value="TreeGrafter"/>
</dbReference>
<dbReference type="FunFam" id="3.30.70.330:FF:000040">
    <property type="entry name" value="Heterogeneous nuclear ribonucleoprotein A2/B1"/>
    <property type="match status" value="1"/>
</dbReference>
<accession>A0A913YWC9</accession>
<organism evidence="5 6">
    <name type="scientific">Exaiptasia diaphana</name>
    <name type="common">Tropical sea anemone</name>
    <name type="synonym">Aiptasia pulchella</name>
    <dbReference type="NCBI Taxonomy" id="2652724"/>
    <lineage>
        <taxon>Eukaryota</taxon>
        <taxon>Metazoa</taxon>
        <taxon>Cnidaria</taxon>
        <taxon>Anthozoa</taxon>
        <taxon>Hexacorallia</taxon>
        <taxon>Actiniaria</taxon>
        <taxon>Aiptasiidae</taxon>
        <taxon>Exaiptasia</taxon>
    </lineage>
</organism>
<feature type="domain" description="RRM" evidence="4">
    <location>
        <begin position="10"/>
        <end position="91"/>
    </location>
</feature>
<dbReference type="AlphaFoldDB" id="A0A913YWC9"/>
<proteinExistence type="predicted"/>
<evidence type="ECO:0000256" key="3">
    <source>
        <dbReference type="PROSITE-ProRule" id="PRU00176"/>
    </source>
</evidence>
<protein>
    <recommendedName>
        <fullName evidence="4">RRM domain-containing protein</fullName>
    </recommendedName>
</protein>
<dbReference type="Gene3D" id="3.30.70.330">
    <property type="match status" value="2"/>
</dbReference>
<dbReference type="RefSeq" id="XP_028519368.1">
    <property type="nucleotide sequence ID" value="XM_028663567.1"/>
</dbReference>
<name>A0A913YWC9_EXADI</name>
<dbReference type="Proteomes" id="UP000887567">
    <property type="component" value="Unplaced"/>
</dbReference>
<evidence type="ECO:0000313" key="6">
    <source>
        <dbReference type="Proteomes" id="UP000887567"/>
    </source>
</evidence>
<dbReference type="InterPro" id="IPR012677">
    <property type="entry name" value="Nucleotide-bd_a/b_plait_sf"/>
</dbReference>
<keyword evidence="1" id="KW-0677">Repeat</keyword>
<dbReference type="SMART" id="SM00360">
    <property type="entry name" value="RRM"/>
    <property type="match status" value="2"/>
</dbReference>
<dbReference type="SUPFAM" id="SSF54928">
    <property type="entry name" value="RNA-binding domain, RBD"/>
    <property type="match status" value="2"/>
</dbReference>
<dbReference type="InterPro" id="IPR035979">
    <property type="entry name" value="RBD_domain_sf"/>
</dbReference>
<dbReference type="PROSITE" id="PS50102">
    <property type="entry name" value="RRM"/>
    <property type="match status" value="2"/>
</dbReference>
<keyword evidence="6" id="KW-1185">Reference proteome</keyword>
<evidence type="ECO:0000256" key="2">
    <source>
        <dbReference type="ARBA" id="ARBA00022884"/>
    </source>
</evidence>
<dbReference type="PANTHER" id="PTHR48032">
    <property type="entry name" value="RNA-BINDING PROTEIN MUSASHI HOMOLOG RBP6"/>
    <property type="match status" value="1"/>
</dbReference>